<gene>
    <name evidence="5" type="ORF">AVDCRST_MAG42-1736</name>
</gene>
<dbReference type="PANTHER" id="PTHR43398">
    <property type="entry name" value="DOLICHOL-PHOSPHATE MANNOSYLTRANSFERASE SUBUNIT 1"/>
    <property type="match status" value="1"/>
</dbReference>
<dbReference type="PANTHER" id="PTHR43398:SF1">
    <property type="entry name" value="DOLICHOL-PHOSPHATE MANNOSYLTRANSFERASE SUBUNIT 1"/>
    <property type="match status" value="1"/>
</dbReference>
<sequence length="272" mass="30564">MQRASIATCISANTANNQRLAATFVYMNSSKNLADLSLAIVCPMANEGQKAVDFVDAVLAQCGEFRQRTFLVVLDRANKDNTLDLMNEHAKTTPDLKVIWAPENRGPVDAYVRGYKEALALNPDWVLEIDAGFSHQPSDIPVLFKKMQEGYDCVFGSRFCPGGSISDSSKKRYWISWGGTFLTNMLLGTKLHDMTSGFQLFTREALQAIVDRGIQSRGPFFQTEMKTYARRMKITEAPIQYRAASHNVGNKQIKDAFKNLWRLFSMRLAGRV</sequence>
<evidence type="ECO:0000256" key="1">
    <source>
        <dbReference type="ARBA" id="ARBA00006739"/>
    </source>
</evidence>
<organism evidence="5">
    <name type="scientific">uncultured Chthoniobacterales bacterium</name>
    <dbReference type="NCBI Taxonomy" id="1836801"/>
    <lineage>
        <taxon>Bacteria</taxon>
        <taxon>Pseudomonadati</taxon>
        <taxon>Verrucomicrobiota</taxon>
        <taxon>Spartobacteria</taxon>
        <taxon>Chthoniobacterales</taxon>
        <taxon>environmental samples</taxon>
    </lineage>
</organism>
<dbReference type="GO" id="GO:0004582">
    <property type="term" value="F:dolichyl-phosphate beta-D-mannosyltransferase activity"/>
    <property type="evidence" value="ECO:0007669"/>
    <property type="project" value="InterPro"/>
</dbReference>
<dbReference type="EMBL" id="CADCTA010000066">
    <property type="protein sequence ID" value="CAA9241687.1"/>
    <property type="molecule type" value="Genomic_DNA"/>
</dbReference>
<protein>
    <recommendedName>
        <fullName evidence="4">Glycosyltransferase 2-like domain-containing protein</fullName>
    </recommendedName>
</protein>
<proteinExistence type="inferred from homology"/>
<accession>A0A6J4I6E7</accession>
<evidence type="ECO:0000256" key="3">
    <source>
        <dbReference type="ARBA" id="ARBA00022679"/>
    </source>
</evidence>
<keyword evidence="3" id="KW-0808">Transferase</keyword>
<dbReference type="Pfam" id="PF00535">
    <property type="entry name" value="Glycos_transf_2"/>
    <property type="match status" value="1"/>
</dbReference>
<dbReference type="SUPFAM" id="SSF53448">
    <property type="entry name" value="Nucleotide-diphospho-sugar transferases"/>
    <property type="match status" value="1"/>
</dbReference>
<dbReference type="InterPro" id="IPR001173">
    <property type="entry name" value="Glyco_trans_2-like"/>
</dbReference>
<reference evidence="5" key="1">
    <citation type="submission" date="2020-02" db="EMBL/GenBank/DDBJ databases">
        <authorList>
            <person name="Meier V. D."/>
        </authorList>
    </citation>
    <scope>NUCLEOTIDE SEQUENCE</scope>
    <source>
        <strain evidence="5">AVDCRST_MAG42</strain>
    </source>
</reference>
<comment type="similarity">
    <text evidence="1">Belongs to the glycosyltransferase 2 family.</text>
</comment>
<dbReference type="AlphaFoldDB" id="A0A6J4I6E7"/>
<dbReference type="Gene3D" id="3.90.550.10">
    <property type="entry name" value="Spore Coat Polysaccharide Biosynthesis Protein SpsA, Chain A"/>
    <property type="match status" value="1"/>
</dbReference>
<feature type="domain" description="Glycosyltransferase 2-like" evidence="4">
    <location>
        <begin position="40"/>
        <end position="208"/>
    </location>
</feature>
<keyword evidence="2" id="KW-0328">Glycosyltransferase</keyword>
<evidence type="ECO:0000256" key="2">
    <source>
        <dbReference type="ARBA" id="ARBA00022676"/>
    </source>
</evidence>
<dbReference type="InterPro" id="IPR039528">
    <property type="entry name" value="DPM1-like"/>
</dbReference>
<name>A0A6J4I6E7_9BACT</name>
<evidence type="ECO:0000259" key="4">
    <source>
        <dbReference type="Pfam" id="PF00535"/>
    </source>
</evidence>
<evidence type="ECO:0000313" key="5">
    <source>
        <dbReference type="EMBL" id="CAA9241687.1"/>
    </source>
</evidence>
<dbReference type="InterPro" id="IPR029044">
    <property type="entry name" value="Nucleotide-diphossugar_trans"/>
</dbReference>